<comment type="caution">
    <text evidence="1">The sequence shown here is derived from an EMBL/GenBank/DDBJ whole genome shotgun (WGS) entry which is preliminary data.</text>
</comment>
<dbReference type="GeneID" id="78109092"/>
<dbReference type="EMBL" id="PCGY01000002">
    <property type="protein sequence ID" value="PKU93357.1"/>
    <property type="molecule type" value="Genomic_DNA"/>
</dbReference>
<gene>
    <name evidence="1" type="ORF">CQR47_0131</name>
</gene>
<dbReference type="RefSeq" id="WP_101451665.1">
    <property type="nucleotide sequence ID" value="NZ_PCGX01000001.1"/>
</dbReference>
<dbReference type="Proteomes" id="UP000233727">
    <property type="component" value="Unassembled WGS sequence"/>
</dbReference>
<name>A0A2N3QNT2_9BIFI</name>
<sequence>MRTNEAEDGSCRVYAESSLCELLRDYVEEEQLASRTAAQAMAAVLSHTRWSPGEVGVGDARRGALLYHTNALAALRRVESVYFVKSVWDGELECSCEV</sequence>
<evidence type="ECO:0000313" key="1">
    <source>
        <dbReference type="EMBL" id="PKU93357.1"/>
    </source>
</evidence>
<accession>A0A2N3QNT2</accession>
<evidence type="ECO:0000313" key="2">
    <source>
        <dbReference type="Proteomes" id="UP000233727"/>
    </source>
</evidence>
<reference evidence="1 2" key="1">
    <citation type="submission" date="2017-10" db="EMBL/GenBank/DDBJ databases">
        <title>Bifidobacterium genomics.</title>
        <authorList>
            <person name="Lugli G.A."/>
            <person name="Milani C."/>
            <person name="Mancabelli L."/>
        </authorList>
    </citation>
    <scope>NUCLEOTIDE SEQUENCE [LARGE SCALE GENOMIC DNA]</scope>
    <source>
        <strain evidence="1 2">1542B</strain>
    </source>
</reference>
<proteinExistence type="predicted"/>
<dbReference type="AlphaFoldDB" id="A0A2N3QNT2"/>
<organism evidence="1 2">
    <name type="scientific">Bifidobacterium thermophilum</name>
    <dbReference type="NCBI Taxonomy" id="33905"/>
    <lineage>
        <taxon>Bacteria</taxon>
        <taxon>Bacillati</taxon>
        <taxon>Actinomycetota</taxon>
        <taxon>Actinomycetes</taxon>
        <taxon>Bifidobacteriales</taxon>
        <taxon>Bifidobacteriaceae</taxon>
        <taxon>Bifidobacterium</taxon>
    </lineage>
</organism>
<protein>
    <submittedName>
        <fullName evidence="1">Uncharacterized protein</fullName>
    </submittedName>
</protein>